<keyword evidence="4" id="KW-0732">Signal</keyword>
<evidence type="ECO:0000259" key="5">
    <source>
        <dbReference type="Pfam" id="PF00496"/>
    </source>
</evidence>
<dbReference type="PANTHER" id="PTHR30290:SF10">
    <property type="entry name" value="PERIPLASMIC OLIGOPEPTIDE-BINDING PROTEIN-RELATED"/>
    <property type="match status" value="1"/>
</dbReference>
<dbReference type="OrthoDB" id="9772924at2"/>
<dbReference type="PROSITE" id="PS51257">
    <property type="entry name" value="PROKAR_LIPOPROTEIN"/>
    <property type="match status" value="1"/>
</dbReference>
<dbReference type="Proteomes" id="UP000192660">
    <property type="component" value="Unassembled WGS sequence"/>
</dbReference>
<evidence type="ECO:0000313" key="6">
    <source>
        <dbReference type="EMBL" id="SMC06984.1"/>
    </source>
</evidence>
<comment type="similarity">
    <text evidence="2">Belongs to the bacterial solute-binding protein 5 family.</text>
</comment>
<dbReference type="GO" id="GO:0042597">
    <property type="term" value="C:periplasmic space"/>
    <property type="evidence" value="ECO:0007669"/>
    <property type="project" value="UniProtKB-ARBA"/>
</dbReference>
<dbReference type="PIRSF" id="PIRSF002741">
    <property type="entry name" value="MppA"/>
    <property type="match status" value="1"/>
</dbReference>
<dbReference type="GO" id="GO:0043190">
    <property type="term" value="C:ATP-binding cassette (ABC) transporter complex"/>
    <property type="evidence" value="ECO:0007669"/>
    <property type="project" value="InterPro"/>
</dbReference>
<name>A0A1W1WKZ3_SULTA</name>
<dbReference type="InterPro" id="IPR039424">
    <property type="entry name" value="SBP_5"/>
</dbReference>
<dbReference type="PANTHER" id="PTHR30290">
    <property type="entry name" value="PERIPLASMIC BINDING COMPONENT OF ABC TRANSPORTER"/>
    <property type="match status" value="1"/>
</dbReference>
<proteinExistence type="inferred from homology"/>
<dbReference type="GO" id="GO:0030313">
    <property type="term" value="C:cell envelope"/>
    <property type="evidence" value="ECO:0007669"/>
    <property type="project" value="UniProtKB-SubCell"/>
</dbReference>
<evidence type="ECO:0000313" key="7">
    <source>
        <dbReference type="Proteomes" id="UP000192660"/>
    </source>
</evidence>
<dbReference type="GO" id="GO:0015833">
    <property type="term" value="P:peptide transport"/>
    <property type="evidence" value="ECO:0007669"/>
    <property type="project" value="TreeGrafter"/>
</dbReference>
<dbReference type="Pfam" id="PF00496">
    <property type="entry name" value="SBP_bac_5"/>
    <property type="match status" value="1"/>
</dbReference>
<protein>
    <submittedName>
        <fullName evidence="6">Peptide/nickel transport system substrate-binding protein</fullName>
    </submittedName>
</protein>
<dbReference type="Gene3D" id="3.40.190.10">
    <property type="entry name" value="Periplasmic binding protein-like II"/>
    <property type="match status" value="1"/>
</dbReference>
<dbReference type="Gene3D" id="3.10.105.10">
    <property type="entry name" value="Dipeptide-binding Protein, Domain 3"/>
    <property type="match status" value="1"/>
</dbReference>
<evidence type="ECO:0000256" key="2">
    <source>
        <dbReference type="ARBA" id="ARBA00005695"/>
    </source>
</evidence>
<dbReference type="AlphaFoldDB" id="A0A1W1WKZ3"/>
<reference evidence="7" key="1">
    <citation type="submission" date="2017-04" db="EMBL/GenBank/DDBJ databases">
        <authorList>
            <person name="Varghese N."/>
            <person name="Submissions S."/>
        </authorList>
    </citation>
    <scope>NUCLEOTIDE SEQUENCE [LARGE SCALE GENOMIC DNA]</scope>
    <source>
        <strain evidence="7">DSM 9293</strain>
    </source>
</reference>
<accession>A0A1W1WKZ3</accession>
<evidence type="ECO:0000256" key="3">
    <source>
        <dbReference type="ARBA" id="ARBA00022448"/>
    </source>
</evidence>
<dbReference type="RefSeq" id="WP_020374395.1">
    <property type="nucleotide sequence ID" value="NZ_FWWY01000001.1"/>
</dbReference>
<comment type="subcellular location">
    <subcellularLocation>
        <location evidence="1">Cell envelope</location>
    </subcellularLocation>
</comment>
<evidence type="ECO:0000256" key="1">
    <source>
        <dbReference type="ARBA" id="ARBA00004196"/>
    </source>
</evidence>
<dbReference type="CDD" id="cd08513">
    <property type="entry name" value="PBP2_thermophilic_Hb8_like"/>
    <property type="match status" value="1"/>
</dbReference>
<dbReference type="InterPro" id="IPR030678">
    <property type="entry name" value="Peptide/Ni-bd"/>
</dbReference>
<dbReference type="EMBL" id="FWWY01000001">
    <property type="protein sequence ID" value="SMC06984.1"/>
    <property type="molecule type" value="Genomic_DNA"/>
</dbReference>
<dbReference type="SUPFAM" id="SSF53850">
    <property type="entry name" value="Periplasmic binding protein-like II"/>
    <property type="match status" value="1"/>
</dbReference>
<keyword evidence="3" id="KW-0813">Transport</keyword>
<evidence type="ECO:0000256" key="4">
    <source>
        <dbReference type="ARBA" id="ARBA00022729"/>
    </source>
</evidence>
<keyword evidence="7" id="KW-1185">Reference proteome</keyword>
<feature type="domain" description="Solute-binding protein family 5" evidence="5">
    <location>
        <begin position="85"/>
        <end position="475"/>
    </location>
</feature>
<gene>
    <name evidence="6" type="ORF">SAMN00768000_3140</name>
</gene>
<dbReference type="InterPro" id="IPR000914">
    <property type="entry name" value="SBP_5_dom"/>
</dbReference>
<organism evidence="6 7">
    <name type="scientific">Sulfobacillus thermosulfidooxidans (strain DSM 9293 / VKM B-1269 / AT-1)</name>
    <dbReference type="NCBI Taxonomy" id="929705"/>
    <lineage>
        <taxon>Bacteria</taxon>
        <taxon>Bacillati</taxon>
        <taxon>Bacillota</taxon>
        <taxon>Clostridia</taxon>
        <taxon>Eubacteriales</taxon>
        <taxon>Clostridiales Family XVII. Incertae Sedis</taxon>
        <taxon>Sulfobacillus</taxon>
    </lineage>
</organism>
<dbReference type="STRING" id="28034.BFX07_06105"/>
<dbReference type="GO" id="GO:1904680">
    <property type="term" value="F:peptide transmembrane transporter activity"/>
    <property type="evidence" value="ECO:0007669"/>
    <property type="project" value="TreeGrafter"/>
</dbReference>
<sequence length="569" mass="63147">MNKKSLAAMLPLVLIAAGCGTQSSTSSPALPTTATIALAPQVSPNWWFPVLSSSAYSDTNLQMNALMYVPLLHISRTDGIDFSRSLAEKITHNADGTVYTIDLNPKYHWSNGQPVTARDVVFTWQILKATSSGASNLPWGYGGAGTGGIPTDWASVVAKSPYTVVVTLKKPANPEWFEHNGLGQIEPVPAAIWDKYPHNMIAELQFIKSVANTPGASVYNVVDGPYHFTKMEPNQYWMFTANNHYDGHKSTLKHIVFEYETSSANEFAGLKTGKIDYGYLPPSLWNSRHQLTQDTFFPGYLFGFNYLQPNLNPNAPGGLGTVFDHAYIRQALEMGIDQQGIINTFYHGYGVTETDPIPPKPHTVFYDAALQTPLYPFNPQQGKRLLEKYGWHLHNGVMTKNGIPLSFTLLYVSGSNTDTSIVQLIKQDWAQEGIQVNLETQPFDTVLSTAQQTDATKWNMAWWGGGWTYEPDYYPTGGSFYATGAGANQGGYNNPEMDQLIQDSYKPGTPDQIKHALDAYLAYARQQVPVIWLPWTPTFNEHIKTLHGTAATFNPITALIYPNYWTFSP</sequence>